<keyword evidence="3" id="KW-0028">Amino-acid biosynthesis</keyword>
<comment type="catalytic activity">
    <reaction evidence="12">
        <text>(S)-2,3,4,5-tetrahydrodipicolinate + NAD(+) + H2O = (2S,4S)-4-hydroxy-2,3,4,5-tetrahydrodipicolinate + NADH + H(+)</text>
        <dbReference type="Rhea" id="RHEA:35323"/>
        <dbReference type="ChEBI" id="CHEBI:15377"/>
        <dbReference type="ChEBI" id="CHEBI:15378"/>
        <dbReference type="ChEBI" id="CHEBI:16845"/>
        <dbReference type="ChEBI" id="CHEBI:57540"/>
        <dbReference type="ChEBI" id="CHEBI:57945"/>
        <dbReference type="ChEBI" id="CHEBI:67139"/>
        <dbReference type="EC" id="1.17.1.8"/>
    </reaction>
</comment>
<evidence type="ECO:0000256" key="8">
    <source>
        <dbReference type="ARBA" id="ARBA00023154"/>
    </source>
</evidence>
<keyword evidence="8" id="KW-0457">Lysine biosynthesis</keyword>
<keyword evidence="5" id="KW-0220">Diaminopimelate biosynthesis</keyword>
<evidence type="ECO:0000256" key="7">
    <source>
        <dbReference type="ARBA" id="ARBA00023027"/>
    </source>
</evidence>
<sequence>MKTVITAPRGGLGSLIVQEAYKRDDIHIVGGVGAPGRGYIGEDIGVVAGADGPVGAVVYDDIEKIIDECDLVLDFSTVELSMEVLESCRIHGKSLICGTTGFTQEQAEKFTEAGKDIPVMKAANTSYVVNVMREILGEAAARLGSKCKIEIIEMHSETKKDAPSGTAIELAEEMVQRSPDKDMEDIQIHSVRAGNTPSTHRVIFGCMGERMEISHDAYDWRCYASGACDAAAFMEGKGKGVYTMEDVVTEQG</sequence>
<dbReference type="InterPro" id="IPR000846">
    <property type="entry name" value="DapB_N"/>
</dbReference>
<comment type="similarity">
    <text evidence="1">Belongs to the DapB family.</text>
</comment>
<evidence type="ECO:0000256" key="9">
    <source>
        <dbReference type="ARBA" id="ARBA00037922"/>
    </source>
</evidence>
<organism evidence="16 17">
    <name type="scientific">Candidatus Allocopromorpha excrementipullorum</name>
    <dbReference type="NCBI Taxonomy" id="2840743"/>
    <lineage>
        <taxon>Bacteria</taxon>
        <taxon>Bacillati</taxon>
        <taxon>Bacillota</taxon>
        <taxon>Clostridia</taxon>
        <taxon>Eubacteriales</taxon>
        <taxon>Eubacteriaceae</taxon>
        <taxon>Eubacteriaceae incertae sedis</taxon>
        <taxon>Candidatus Allocopromorpha</taxon>
    </lineage>
</organism>
<evidence type="ECO:0000256" key="11">
    <source>
        <dbReference type="ARBA" id="ARBA00049080"/>
    </source>
</evidence>
<dbReference type="InterPro" id="IPR022664">
    <property type="entry name" value="DapB_N_CS"/>
</dbReference>
<dbReference type="InterPro" id="IPR036291">
    <property type="entry name" value="NAD(P)-bd_dom_sf"/>
</dbReference>
<dbReference type="Pfam" id="PF05173">
    <property type="entry name" value="DapB_C"/>
    <property type="match status" value="1"/>
</dbReference>
<evidence type="ECO:0000256" key="6">
    <source>
        <dbReference type="ARBA" id="ARBA00023002"/>
    </source>
</evidence>
<evidence type="ECO:0000256" key="2">
    <source>
        <dbReference type="ARBA" id="ARBA00022490"/>
    </source>
</evidence>
<dbReference type="InterPro" id="IPR023940">
    <property type="entry name" value="DHDPR_bac"/>
</dbReference>
<evidence type="ECO:0000259" key="14">
    <source>
        <dbReference type="Pfam" id="PF01113"/>
    </source>
</evidence>
<evidence type="ECO:0000313" key="16">
    <source>
        <dbReference type="EMBL" id="HIU95954.1"/>
    </source>
</evidence>
<comment type="catalytic activity">
    <reaction evidence="11">
        <text>(S)-2,3,4,5-tetrahydrodipicolinate + NADP(+) + H2O = (2S,4S)-4-hydroxy-2,3,4,5-tetrahydrodipicolinate + NADPH + H(+)</text>
        <dbReference type="Rhea" id="RHEA:35331"/>
        <dbReference type="ChEBI" id="CHEBI:15377"/>
        <dbReference type="ChEBI" id="CHEBI:15378"/>
        <dbReference type="ChEBI" id="CHEBI:16845"/>
        <dbReference type="ChEBI" id="CHEBI:57783"/>
        <dbReference type="ChEBI" id="CHEBI:58349"/>
        <dbReference type="ChEBI" id="CHEBI:67139"/>
        <dbReference type="EC" id="1.17.1.8"/>
    </reaction>
</comment>
<dbReference type="InterPro" id="IPR022663">
    <property type="entry name" value="DapB_C"/>
</dbReference>
<dbReference type="GO" id="GO:0009089">
    <property type="term" value="P:lysine biosynthetic process via diaminopimelate"/>
    <property type="evidence" value="ECO:0007669"/>
    <property type="project" value="UniProtKB-UniRule"/>
</dbReference>
<reference evidence="16" key="2">
    <citation type="journal article" date="2021" name="PeerJ">
        <title>Extensive microbial diversity within the chicken gut microbiome revealed by metagenomics and culture.</title>
        <authorList>
            <person name="Gilroy R."/>
            <person name="Ravi A."/>
            <person name="Getino M."/>
            <person name="Pursley I."/>
            <person name="Horton D.L."/>
            <person name="Alikhan N.F."/>
            <person name="Baker D."/>
            <person name="Gharbi K."/>
            <person name="Hall N."/>
            <person name="Watson M."/>
            <person name="Adriaenssens E.M."/>
            <person name="Foster-Nyarko E."/>
            <person name="Jarju S."/>
            <person name="Secka A."/>
            <person name="Antonio M."/>
            <person name="Oren A."/>
            <person name="Chaudhuri R.R."/>
            <person name="La Ragione R."/>
            <person name="Hildebrand F."/>
            <person name="Pallen M.J."/>
        </authorList>
    </citation>
    <scope>NUCLEOTIDE SEQUENCE</scope>
    <source>
        <strain evidence="16">ChiSjej4B22-8349</strain>
    </source>
</reference>
<keyword evidence="7" id="KW-0520">NAD</keyword>
<dbReference type="SUPFAM" id="SSF55347">
    <property type="entry name" value="Glyceraldehyde-3-phosphate dehydrogenase-like, C-terminal domain"/>
    <property type="match status" value="1"/>
</dbReference>
<dbReference type="AlphaFoldDB" id="A0A9D1N6C9"/>
<evidence type="ECO:0000256" key="10">
    <source>
        <dbReference type="ARBA" id="ARBA00038983"/>
    </source>
</evidence>
<keyword evidence="2" id="KW-0963">Cytoplasm</keyword>
<name>A0A9D1N6C9_9FIRM</name>
<dbReference type="Gene3D" id="3.40.50.720">
    <property type="entry name" value="NAD(P)-binding Rossmann-like Domain"/>
    <property type="match status" value="1"/>
</dbReference>
<dbReference type="Pfam" id="PF01113">
    <property type="entry name" value="DapB_N"/>
    <property type="match status" value="1"/>
</dbReference>
<dbReference type="CDD" id="cd02274">
    <property type="entry name" value="DHDPR_N"/>
    <property type="match status" value="1"/>
</dbReference>
<evidence type="ECO:0000256" key="5">
    <source>
        <dbReference type="ARBA" id="ARBA00022915"/>
    </source>
</evidence>
<reference evidence="16" key="1">
    <citation type="submission" date="2020-10" db="EMBL/GenBank/DDBJ databases">
        <authorList>
            <person name="Gilroy R."/>
        </authorList>
    </citation>
    <scope>NUCLEOTIDE SEQUENCE</scope>
    <source>
        <strain evidence="16">ChiSjej4B22-8349</strain>
    </source>
</reference>
<comment type="caution">
    <text evidence="16">The sequence shown here is derived from an EMBL/GenBank/DDBJ whole genome shotgun (WGS) entry which is preliminary data.</text>
</comment>
<comment type="pathway">
    <text evidence="9">Amino-acid biosynthesis; L-lysine biosynthesis via DAP pathway; (S)-tetrahydrodipicolinate from L-aspartate: step 4/4.</text>
</comment>
<dbReference type="EMBL" id="DVOB01000101">
    <property type="protein sequence ID" value="HIU95954.1"/>
    <property type="molecule type" value="Genomic_DNA"/>
</dbReference>
<evidence type="ECO:0000256" key="1">
    <source>
        <dbReference type="ARBA" id="ARBA00006642"/>
    </source>
</evidence>
<evidence type="ECO:0000256" key="13">
    <source>
        <dbReference type="NCBIfam" id="TIGR00036"/>
    </source>
</evidence>
<feature type="domain" description="Dihydrodipicolinate reductase N-terminal" evidence="14">
    <location>
        <begin position="1"/>
        <end position="124"/>
    </location>
</feature>
<dbReference type="PIRSF" id="PIRSF000161">
    <property type="entry name" value="DHPR"/>
    <property type="match status" value="1"/>
</dbReference>
<dbReference type="PROSITE" id="PS01298">
    <property type="entry name" value="DAPB"/>
    <property type="match status" value="1"/>
</dbReference>
<evidence type="ECO:0000256" key="12">
    <source>
        <dbReference type="ARBA" id="ARBA00049396"/>
    </source>
</evidence>
<dbReference type="GO" id="GO:0008839">
    <property type="term" value="F:4-hydroxy-tetrahydrodipicolinate reductase"/>
    <property type="evidence" value="ECO:0007669"/>
    <property type="project" value="UniProtKB-UniRule"/>
</dbReference>
<evidence type="ECO:0000256" key="4">
    <source>
        <dbReference type="ARBA" id="ARBA00022857"/>
    </source>
</evidence>
<dbReference type="GO" id="GO:0005829">
    <property type="term" value="C:cytosol"/>
    <property type="evidence" value="ECO:0007669"/>
    <property type="project" value="TreeGrafter"/>
</dbReference>
<evidence type="ECO:0000259" key="15">
    <source>
        <dbReference type="Pfam" id="PF05173"/>
    </source>
</evidence>
<dbReference type="GO" id="GO:0019877">
    <property type="term" value="P:diaminopimelate biosynthetic process"/>
    <property type="evidence" value="ECO:0007669"/>
    <property type="project" value="UniProtKB-KW"/>
</dbReference>
<gene>
    <name evidence="16" type="primary">dapB</name>
    <name evidence="16" type="ORF">IAD25_04495</name>
</gene>
<evidence type="ECO:0000256" key="3">
    <source>
        <dbReference type="ARBA" id="ARBA00022605"/>
    </source>
</evidence>
<dbReference type="PANTHER" id="PTHR20836">
    <property type="entry name" value="DIHYDRODIPICOLINATE REDUCTASE"/>
    <property type="match status" value="1"/>
</dbReference>
<dbReference type="NCBIfam" id="TIGR00036">
    <property type="entry name" value="dapB"/>
    <property type="match status" value="1"/>
</dbReference>
<dbReference type="Gene3D" id="3.30.360.10">
    <property type="entry name" value="Dihydrodipicolinate Reductase, domain 2"/>
    <property type="match status" value="1"/>
</dbReference>
<dbReference type="Proteomes" id="UP000824130">
    <property type="component" value="Unassembled WGS sequence"/>
</dbReference>
<proteinExistence type="inferred from homology"/>
<accession>A0A9D1N6C9</accession>
<feature type="domain" description="Dihydrodipicolinate reductase C-terminal" evidence="15">
    <location>
        <begin position="129"/>
        <end position="247"/>
    </location>
</feature>
<keyword evidence="6 16" id="KW-0560">Oxidoreductase</keyword>
<dbReference type="EC" id="1.17.1.8" evidence="10 13"/>
<keyword evidence="4" id="KW-0521">NADP</keyword>
<dbReference type="SUPFAM" id="SSF51735">
    <property type="entry name" value="NAD(P)-binding Rossmann-fold domains"/>
    <property type="match status" value="1"/>
</dbReference>
<protein>
    <recommendedName>
        <fullName evidence="10 13">4-hydroxy-tetrahydrodipicolinate reductase</fullName>
        <ecNumber evidence="10 13">1.17.1.8</ecNumber>
    </recommendedName>
</protein>
<evidence type="ECO:0000313" key="17">
    <source>
        <dbReference type="Proteomes" id="UP000824130"/>
    </source>
</evidence>
<dbReference type="PANTHER" id="PTHR20836:SF0">
    <property type="entry name" value="4-HYDROXY-TETRAHYDRODIPICOLINATE REDUCTASE 1, CHLOROPLASTIC-RELATED"/>
    <property type="match status" value="1"/>
</dbReference>